<keyword evidence="5" id="KW-1185">Reference proteome</keyword>
<dbReference type="Proteomes" id="UP001187192">
    <property type="component" value="Unassembled WGS sequence"/>
</dbReference>
<dbReference type="EMBL" id="BTGU01013346">
    <property type="protein sequence ID" value="GMN73944.1"/>
    <property type="molecule type" value="Genomic_DNA"/>
</dbReference>
<dbReference type="GO" id="GO:0016747">
    <property type="term" value="F:acyltransferase activity, transferring groups other than amino-acyl groups"/>
    <property type="evidence" value="ECO:0007669"/>
    <property type="project" value="TreeGrafter"/>
</dbReference>
<keyword evidence="2" id="KW-0808">Transferase</keyword>
<gene>
    <name evidence="4" type="ORF">TIFTF001_053768</name>
</gene>
<keyword evidence="3" id="KW-0012">Acyltransferase</keyword>
<dbReference type="PANTHER" id="PTHR31642:SF11">
    <property type="entry name" value="SHIKIMATE O-HYDROXYCINNAMOYLTRANSFERASE"/>
    <property type="match status" value="1"/>
</dbReference>
<dbReference type="FunFam" id="3.30.559.10:FF:000008">
    <property type="entry name" value="Tryptamine hydroxycinnamoyl transferase"/>
    <property type="match status" value="1"/>
</dbReference>
<comment type="caution">
    <text evidence="4">The sequence shown here is derived from an EMBL/GenBank/DDBJ whole genome shotgun (WGS) entry which is preliminary data.</text>
</comment>
<accession>A0AA88EFF3</accession>
<organism evidence="4 5">
    <name type="scientific">Ficus carica</name>
    <name type="common">Common fig</name>
    <dbReference type="NCBI Taxonomy" id="3494"/>
    <lineage>
        <taxon>Eukaryota</taxon>
        <taxon>Viridiplantae</taxon>
        <taxon>Streptophyta</taxon>
        <taxon>Embryophyta</taxon>
        <taxon>Tracheophyta</taxon>
        <taxon>Spermatophyta</taxon>
        <taxon>Magnoliopsida</taxon>
        <taxon>eudicotyledons</taxon>
        <taxon>Gunneridae</taxon>
        <taxon>Pentapetalae</taxon>
        <taxon>rosids</taxon>
        <taxon>fabids</taxon>
        <taxon>Rosales</taxon>
        <taxon>Moraceae</taxon>
        <taxon>Ficeae</taxon>
        <taxon>Ficus</taxon>
    </lineage>
</organism>
<dbReference type="Gene3D" id="3.30.559.10">
    <property type="entry name" value="Chloramphenicol acetyltransferase-like domain"/>
    <property type="match status" value="1"/>
</dbReference>
<proteinExistence type="inferred from homology"/>
<dbReference type="AlphaFoldDB" id="A0AA88EFF3"/>
<protein>
    <submittedName>
        <fullName evidence="4">Uncharacterized protein</fullName>
    </submittedName>
</protein>
<dbReference type="Pfam" id="PF02458">
    <property type="entry name" value="Transferase"/>
    <property type="match status" value="1"/>
</dbReference>
<comment type="similarity">
    <text evidence="1">Belongs to the plant acyltransferase family.</text>
</comment>
<dbReference type="InterPro" id="IPR050317">
    <property type="entry name" value="Plant_Fungal_Acyltransferase"/>
</dbReference>
<dbReference type="PANTHER" id="PTHR31642">
    <property type="entry name" value="TRICHOTHECENE 3-O-ACETYLTRANSFERASE"/>
    <property type="match status" value="1"/>
</dbReference>
<evidence type="ECO:0000256" key="3">
    <source>
        <dbReference type="ARBA" id="ARBA00023315"/>
    </source>
</evidence>
<reference evidence="4" key="1">
    <citation type="submission" date="2023-07" db="EMBL/GenBank/DDBJ databases">
        <title>draft genome sequence of fig (Ficus carica).</title>
        <authorList>
            <person name="Takahashi T."/>
            <person name="Nishimura K."/>
        </authorList>
    </citation>
    <scope>NUCLEOTIDE SEQUENCE</scope>
</reference>
<name>A0AA88EFF3_FICCA</name>
<dbReference type="InterPro" id="IPR023213">
    <property type="entry name" value="CAT-like_dom_sf"/>
</dbReference>
<evidence type="ECO:0000313" key="5">
    <source>
        <dbReference type="Proteomes" id="UP001187192"/>
    </source>
</evidence>
<evidence type="ECO:0000256" key="1">
    <source>
        <dbReference type="ARBA" id="ARBA00009861"/>
    </source>
</evidence>
<sequence length="195" mass="21722">MKSKSNVMNSSTFEILAGHTWKCVCKARAQPDDQETTLYFPLSGRSPSRLKPQLPPGFFGNAIFAATSVALSGDLQSKPLSYAVSLIHETLVKMDNDYLRSAIDYLELQPDISLIRRGAHTYQYPNLGITSWSKMGSHDADFGWGKPCYMGPTELLFEGKSYILPSAGDDGSLCLAIALHEEHLKVFEKLFYEYV</sequence>
<evidence type="ECO:0000256" key="2">
    <source>
        <dbReference type="ARBA" id="ARBA00022679"/>
    </source>
</evidence>
<evidence type="ECO:0000313" key="4">
    <source>
        <dbReference type="EMBL" id="GMN73944.1"/>
    </source>
</evidence>